<keyword evidence="1" id="KW-1003">Cell membrane</keyword>
<organism evidence="8 9">
    <name type="scientific">Paenibacillus nasutitermitis</name>
    <dbReference type="NCBI Taxonomy" id="1652958"/>
    <lineage>
        <taxon>Bacteria</taxon>
        <taxon>Bacillati</taxon>
        <taxon>Bacillota</taxon>
        <taxon>Bacilli</taxon>
        <taxon>Bacillales</taxon>
        <taxon>Paenibacillaceae</taxon>
        <taxon>Paenibacillus</taxon>
    </lineage>
</organism>
<keyword evidence="5" id="KW-0449">Lipoprotein</keyword>
<comment type="caution">
    <text evidence="8">The sequence shown here is derived from an EMBL/GenBank/DDBJ whole genome shotgun (WGS) entry which is preliminary data.</text>
</comment>
<reference evidence="8" key="2">
    <citation type="submission" date="2020-09" db="EMBL/GenBank/DDBJ databases">
        <authorList>
            <person name="Sun Q."/>
            <person name="Zhou Y."/>
        </authorList>
    </citation>
    <scope>NUCLEOTIDE SEQUENCE</scope>
    <source>
        <strain evidence="8">CGMCC 1.15178</strain>
    </source>
</reference>
<keyword evidence="4" id="KW-0564">Palmitate</keyword>
<keyword evidence="2 7" id="KW-0732">Signal</keyword>
<name>A0A916YV01_9BACL</name>
<evidence type="ECO:0000313" key="9">
    <source>
        <dbReference type="Proteomes" id="UP000612456"/>
    </source>
</evidence>
<evidence type="ECO:0000256" key="2">
    <source>
        <dbReference type="ARBA" id="ARBA00022729"/>
    </source>
</evidence>
<feature type="chain" id="PRO_5039511128" evidence="7">
    <location>
        <begin position="19"/>
        <end position="525"/>
    </location>
</feature>
<protein>
    <submittedName>
        <fullName evidence="8">Sugar ABC transporter substrate-binding protein</fullName>
    </submittedName>
</protein>
<evidence type="ECO:0000256" key="7">
    <source>
        <dbReference type="SAM" id="SignalP"/>
    </source>
</evidence>
<dbReference type="SUPFAM" id="SSF53850">
    <property type="entry name" value="Periplasmic binding protein-like II"/>
    <property type="match status" value="1"/>
</dbReference>
<dbReference type="Proteomes" id="UP000612456">
    <property type="component" value="Unassembled WGS sequence"/>
</dbReference>
<accession>A0A916YV01</accession>
<sequence>MKKSVVSLLLATFVVVSACSNGDSNGGSNEGSNGGSKPVEPVNTEAPTNFNAEGFPIVNEPITLTMFASRSAANGPYKDMFMFQEYEKMTNVKFEYNDVPAEGFDEKKNLVFGQKKLPDIFYKSYISNDNLIKYGSSGALIPLEGLIKDHAPNIQALFEKYPEVEQAITTPDGHIYALSSVIAPLVQRTQKLWLNTTMLKEVNMGEPATTDDLYNMLKAFKDKYPERTPFLTANVQDLINSISGAWGLYQQMGYRMNIEDDKVHIWLTDDKYKELLMYLNKLYKEGLIGHKVMDQEFAEYLSQMQSGNLGLFINQATDAFPQVAEQYEGMTPVKGPHGDQGFNSSAIPRDLGTFAISSSNKHPEASIRWIDFFYGPEGGMFFGHGVEGETFNFDENGIQQYTDEVKNLPKGTGSAFPWPGGGTPQHSTVKTAVHVNTPRDAAAAAKVEPYVLKRVYQAPMFEADISKKVFDLRNDLDTYTNESRAKFITGDLSFDAWDEYVATAEKIGIEKLQEYYQAAYDRQYK</sequence>
<reference evidence="8" key="1">
    <citation type="journal article" date="2014" name="Int. J. Syst. Evol. Microbiol.">
        <title>Complete genome sequence of Corynebacterium casei LMG S-19264T (=DSM 44701T), isolated from a smear-ripened cheese.</title>
        <authorList>
            <consortium name="US DOE Joint Genome Institute (JGI-PGF)"/>
            <person name="Walter F."/>
            <person name="Albersmeier A."/>
            <person name="Kalinowski J."/>
            <person name="Ruckert C."/>
        </authorList>
    </citation>
    <scope>NUCLEOTIDE SEQUENCE</scope>
    <source>
        <strain evidence="8">CGMCC 1.15178</strain>
    </source>
</reference>
<evidence type="ECO:0000256" key="5">
    <source>
        <dbReference type="ARBA" id="ARBA00023288"/>
    </source>
</evidence>
<dbReference type="AlphaFoldDB" id="A0A916YV01"/>
<evidence type="ECO:0000256" key="4">
    <source>
        <dbReference type="ARBA" id="ARBA00023139"/>
    </source>
</evidence>
<evidence type="ECO:0000313" key="8">
    <source>
        <dbReference type="EMBL" id="GGD61850.1"/>
    </source>
</evidence>
<dbReference type="Pfam" id="PF01547">
    <property type="entry name" value="SBP_bac_1"/>
    <property type="match status" value="1"/>
</dbReference>
<feature type="region of interest" description="Disordered" evidence="6">
    <location>
        <begin position="23"/>
        <end position="46"/>
    </location>
</feature>
<feature type="compositionally biased region" description="Gly residues" evidence="6">
    <location>
        <begin position="24"/>
        <end position="34"/>
    </location>
</feature>
<dbReference type="InterPro" id="IPR006059">
    <property type="entry name" value="SBP"/>
</dbReference>
<dbReference type="Gene3D" id="3.40.190.10">
    <property type="entry name" value="Periplasmic binding protein-like II"/>
    <property type="match status" value="2"/>
</dbReference>
<dbReference type="EMBL" id="BMHP01000001">
    <property type="protein sequence ID" value="GGD61850.1"/>
    <property type="molecule type" value="Genomic_DNA"/>
</dbReference>
<feature type="signal peptide" evidence="7">
    <location>
        <begin position="1"/>
        <end position="18"/>
    </location>
</feature>
<dbReference type="PANTHER" id="PTHR43649:SF33">
    <property type="entry name" value="POLYGALACTURONAN_RHAMNOGALACTURONAN-BINDING PROTEIN YTCQ"/>
    <property type="match status" value="1"/>
</dbReference>
<dbReference type="InterPro" id="IPR050490">
    <property type="entry name" value="Bact_solute-bd_prot1"/>
</dbReference>
<evidence type="ECO:0000256" key="1">
    <source>
        <dbReference type="ARBA" id="ARBA00022475"/>
    </source>
</evidence>
<keyword evidence="9" id="KW-1185">Reference proteome</keyword>
<proteinExistence type="predicted"/>
<dbReference type="PANTHER" id="PTHR43649">
    <property type="entry name" value="ARABINOSE-BINDING PROTEIN-RELATED"/>
    <property type="match status" value="1"/>
</dbReference>
<keyword evidence="3" id="KW-0472">Membrane</keyword>
<evidence type="ECO:0000256" key="3">
    <source>
        <dbReference type="ARBA" id="ARBA00023136"/>
    </source>
</evidence>
<gene>
    <name evidence="8" type="ORF">GCM10010911_19710</name>
</gene>
<dbReference type="RefSeq" id="WP_188991371.1">
    <property type="nucleotide sequence ID" value="NZ_BMHP01000001.1"/>
</dbReference>
<dbReference type="PROSITE" id="PS51257">
    <property type="entry name" value="PROKAR_LIPOPROTEIN"/>
    <property type="match status" value="1"/>
</dbReference>
<evidence type="ECO:0000256" key="6">
    <source>
        <dbReference type="SAM" id="MobiDB-lite"/>
    </source>
</evidence>